<evidence type="ECO:0000256" key="1">
    <source>
        <dbReference type="ARBA" id="ARBA00000632"/>
    </source>
</evidence>
<feature type="chain" id="PRO_5011863849" description="Lysozyme" evidence="7">
    <location>
        <begin position="20"/>
        <end position="183"/>
    </location>
</feature>
<dbReference type="GO" id="GO:0009253">
    <property type="term" value="P:peptidoglycan catabolic process"/>
    <property type="evidence" value="ECO:0007669"/>
    <property type="project" value="InterPro"/>
</dbReference>
<reference evidence="8" key="3">
    <citation type="journal article" date="2018" name="Genome Biol.">
        <title>SKESA: strategic k-mer extension for scrupulous assemblies.</title>
        <authorList>
            <person name="Souvorov A."/>
            <person name="Agarwala R."/>
            <person name="Lipman D.J."/>
        </authorList>
    </citation>
    <scope>NUCLEOTIDE SEQUENCE</scope>
    <source>
        <strain evidence="8">O50</strain>
    </source>
</reference>
<dbReference type="Gene3D" id="1.10.530.40">
    <property type="match status" value="1"/>
</dbReference>
<accession>A0A0P8I662</accession>
<evidence type="ECO:0000256" key="6">
    <source>
        <dbReference type="RuleBase" id="RU003788"/>
    </source>
</evidence>
<evidence type="ECO:0000256" key="5">
    <source>
        <dbReference type="ARBA" id="ARBA00023295"/>
    </source>
</evidence>
<evidence type="ECO:0000313" key="10">
    <source>
        <dbReference type="Proteomes" id="UP000050520"/>
    </source>
</evidence>
<dbReference type="InterPro" id="IPR034690">
    <property type="entry name" value="Endolysin_T4_type"/>
</dbReference>
<dbReference type="SUPFAM" id="SSF53955">
    <property type="entry name" value="Lysozyme-like"/>
    <property type="match status" value="1"/>
</dbReference>
<keyword evidence="4 6" id="KW-0378">Hydrolase</keyword>
<evidence type="ECO:0000256" key="3">
    <source>
        <dbReference type="ARBA" id="ARBA00022638"/>
    </source>
</evidence>
<dbReference type="InterPro" id="IPR002196">
    <property type="entry name" value="Glyco_hydro_24"/>
</dbReference>
<dbReference type="EMBL" id="LJEB01000035">
    <property type="protein sequence ID" value="KPR55873.1"/>
    <property type="molecule type" value="Genomic_DNA"/>
</dbReference>
<comment type="catalytic activity">
    <reaction evidence="1 6">
        <text>Hydrolysis of (1-&gt;4)-beta-linkages between N-acetylmuramic acid and N-acetyl-D-glucosamine residues in a peptidoglycan and between N-acetyl-D-glucosamine residues in chitodextrins.</text>
        <dbReference type="EC" id="3.2.1.17"/>
    </reaction>
</comment>
<dbReference type="GO" id="GO:0031640">
    <property type="term" value="P:killing of cells of another organism"/>
    <property type="evidence" value="ECO:0007669"/>
    <property type="project" value="UniProtKB-KW"/>
</dbReference>
<reference evidence="9 10" key="2">
    <citation type="journal article" date="2017" name="PLoS ONE">
        <title>Genomic and phenotypic characterisation of fluoroquinolone resistance mechanisms in Enterobacteriaceae in Durban, South Africa.</title>
        <authorList>
            <person name="Osei Sekyere J."/>
            <person name="Amoako D.G."/>
        </authorList>
    </citation>
    <scope>NUCLEOTIDE SEQUENCE [LARGE SCALE GENOMIC DNA]</scope>
    <source>
        <strain evidence="9 10">ST62:944112508</strain>
    </source>
</reference>
<dbReference type="Proteomes" id="UP000050520">
    <property type="component" value="Unassembled WGS sequence"/>
</dbReference>
<dbReference type="Proteomes" id="UP000855471">
    <property type="component" value="Unassembled WGS sequence"/>
</dbReference>
<dbReference type="GO" id="GO:0003796">
    <property type="term" value="F:lysozyme activity"/>
    <property type="evidence" value="ECO:0007669"/>
    <property type="project" value="UniProtKB-EC"/>
</dbReference>
<evidence type="ECO:0000313" key="8">
    <source>
        <dbReference type="EMBL" id="HAT3895992.1"/>
    </source>
</evidence>
<protein>
    <recommendedName>
        <fullName evidence="6">Lysozyme</fullName>
        <ecNumber evidence="6">3.2.1.17</ecNumber>
    </recommendedName>
</protein>
<dbReference type="Pfam" id="PF00959">
    <property type="entry name" value="Phage_lysozyme"/>
    <property type="match status" value="1"/>
</dbReference>
<comment type="similarity">
    <text evidence="6">Belongs to the glycosyl hydrolase 24 family.</text>
</comment>
<dbReference type="GO" id="GO:0016998">
    <property type="term" value="P:cell wall macromolecule catabolic process"/>
    <property type="evidence" value="ECO:0007669"/>
    <property type="project" value="InterPro"/>
</dbReference>
<dbReference type="GO" id="GO:0042742">
    <property type="term" value="P:defense response to bacterium"/>
    <property type="evidence" value="ECO:0007669"/>
    <property type="project" value="UniProtKB-KW"/>
</dbReference>
<keyword evidence="2 6" id="KW-0929">Antimicrobial</keyword>
<dbReference type="InterPro" id="IPR023346">
    <property type="entry name" value="Lysozyme-like_dom_sf"/>
</dbReference>
<dbReference type="CDD" id="cd16901">
    <property type="entry name" value="lyz_P1"/>
    <property type="match status" value="1"/>
</dbReference>
<reference evidence="10" key="1">
    <citation type="submission" date="2015-09" db="EMBL/GenBank/DDBJ databases">
        <title>Prevalence of NDMs in South Africa.</title>
        <authorList>
            <person name="Osei Sekyere J."/>
            <person name="Govinden U."/>
            <person name="Essack S."/>
            <person name="Haldorsen B."/>
            <person name="Samuelsen O."/>
            <person name="Aasnaes B."/>
            <person name="Sundsfjord A."/>
        </authorList>
    </citation>
    <scope>NUCLEOTIDE SEQUENCE [LARGE SCALE GENOMIC DNA]</scope>
    <source>
        <strain evidence="10">ST62:944112508</strain>
    </source>
</reference>
<dbReference type="AlphaFoldDB" id="A0A0P8I662"/>
<evidence type="ECO:0000256" key="4">
    <source>
        <dbReference type="ARBA" id="ARBA00022801"/>
    </source>
</evidence>
<evidence type="ECO:0000256" key="7">
    <source>
        <dbReference type="SAM" id="SignalP"/>
    </source>
</evidence>
<keyword evidence="3 6" id="KW-0081">Bacteriolytic enzyme</keyword>
<dbReference type="EC" id="3.2.1.17" evidence="6"/>
<organism evidence="8">
    <name type="scientific">Citrobacter freundii</name>
    <dbReference type="NCBI Taxonomy" id="546"/>
    <lineage>
        <taxon>Bacteria</taxon>
        <taxon>Pseudomonadati</taxon>
        <taxon>Pseudomonadota</taxon>
        <taxon>Gammaproteobacteria</taxon>
        <taxon>Enterobacterales</taxon>
        <taxon>Enterobacteriaceae</taxon>
        <taxon>Citrobacter</taxon>
        <taxon>Citrobacter freundii complex</taxon>
    </lineage>
</organism>
<keyword evidence="7" id="KW-0732">Signal</keyword>
<keyword evidence="5 6" id="KW-0326">Glycosidase</keyword>
<comment type="caution">
    <text evidence="8">The sequence shown here is derived from an EMBL/GenBank/DDBJ whole genome shotgun (WGS) entry which is preliminary data.</text>
</comment>
<dbReference type="PANTHER" id="PTHR38107:SF4">
    <property type="entry name" value="LYSOZYME"/>
    <property type="match status" value="1"/>
</dbReference>
<evidence type="ECO:0000256" key="2">
    <source>
        <dbReference type="ARBA" id="ARBA00022529"/>
    </source>
</evidence>
<dbReference type="EMBL" id="DACSXJ010000001">
    <property type="protein sequence ID" value="HAT3895992.1"/>
    <property type="molecule type" value="Genomic_DNA"/>
</dbReference>
<dbReference type="HAMAP" id="MF_04110">
    <property type="entry name" value="ENDOLYSIN_T4"/>
    <property type="match status" value="1"/>
</dbReference>
<reference evidence="8" key="4">
    <citation type="submission" date="2020-09" db="EMBL/GenBank/DDBJ databases">
        <authorList>
            <consortium name="NCBI Pathogen Detection Project"/>
        </authorList>
    </citation>
    <scope>NUCLEOTIDE SEQUENCE</scope>
    <source>
        <strain evidence="8">O50</strain>
    </source>
</reference>
<dbReference type="InterPro" id="IPR023347">
    <property type="entry name" value="Lysozyme_dom_sf"/>
</dbReference>
<name>A0A0P8I662_CITFR</name>
<dbReference type="InterPro" id="IPR051018">
    <property type="entry name" value="Bacteriophage_GH24"/>
</dbReference>
<feature type="signal peptide" evidence="7">
    <location>
        <begin position="1"/>
        <end position="19"/>
    </location>
</feature>
<sequence>MKRGIIACSVAAIVSLAAALWPQTLRTSPEAQLKMAKYEDCRKTPYYCPAGVLTVGIGSTSNVQNREYAEREIAERWVNDLFRAEKCVNREFNGAAAPQRVFEALTDGAFNVGCGGLGWYTNKRGQKVRTTIWRNAQDGNWQGVCERLTDFVNSGGQRLPGLVKRREEFRDWCLSEPELKGAK</sequence>
<evidence type="ECO:0000313" key="9">
    <source>
        <dbReference type="EMBL" id="KPR55873.1"/>
    </source>
</evidence>
<dbReference type="RefSeq" id="WP_057063495.1">
    <property type="nucleotide sequence ID" value="NZ_CP151202.1"/>
</dbReference>
<proteinExistence type="inferred from homology"/>
<gene>
    <name evidence="9" type="ORF">AN672_09275</name>
    <name evidence="8" type="ORF">I9Y29_000373</name>
</gene>
<dbReference type="PANTHER" id="PTHR38107">
    <property type="match status" value="1"/>
</dbReference>